<sequence>MDKKLNICPHHRYSKLKTRLKGKSFNLLNLSSYIIKIFGSVDWWLTVEEKHKLIDSISEDEDEDDNCSLKVHKSCVDLFTQNMETNSNMCQDVEKFITCYVVSSKLCRAKIVQRFAHLCAQLGEQMLKANEIHKGMMC</sequence>
<gene>
    <name evidence="1" type="ORF">NEMVEDRAFT_v1g247835</name>
</gene>
<reference evidence="1 2" key="1">
    <citation type="journal article" date="2007" name="Science">
        <title>Sea anemone genome reveals ancestral eumetazoan gene repertoire and genomic organization.</title>
        <authorList>
            <person name="Putnam N.H."/>
            <person name="Srivastava M."/>
            <person name="Hellsten U."/>
            <person name="Dirks B."/>
            <person name="Chapman J."/>
            <person name="Salamov A."/>
            <person name="Terry A."/>
            <person name="Shapiro H."/>
            <person name="Lindquist E."/>
            <person name="Kapitonov V.V."/>
            <person name="Jurka J."/>
            <person name="Genikhovich G."/>
            <person name="Grigoriev I.V."/>
            <person name="Lucas S.M."/>
            <person name="Steele R.E."/>
            <person name="Finnerty J.R."/>
            <person name="Technau U."/>
            <person name="Martindale M.Q."/>
            <person name="Rokhsar D.S."/>
        </authorList>
    </citation>
    <scope>NUCLEOTIDE SEQUENCE [LARGE SCALE GENOMIC DNA]</scope>
    <source>
        <strain evidence="2">CH2 X CH6</strain>
    </source>
</reference>
<dbReference type="EMBL" id="DS469864">
    <property type="protein sequence ID" value="EDO31867.1"/>
    <property type="molecule type" value="Genomic_DNA"/>
</dbReference>
<protein>
    <submittedName>
        <fullName evidence="1">Uncharacterized protein</fullName>
    </submittedName>
</protein>
<dbReference type="InParanoid" id="A7SWP0"/>
<name>A7SWP0_NEMVE</name>
<evidence type="ECO:0000313" key="1">
    <source>
        <dbReference type="EMBL" id="EDO31867.1"/>
    </source>
</evidence>
<dbReference type="Proteomes" id="UP000001593">
    <property type="component" value="Unassembled WGS sequence"/>
</dbReference>
<dbReference type="HOGENOM" id="CLU_1857641_0_0_1"/>
<dbReference type="AlphaFoldDB" id="A7SWP0"/>
<organism evidence="1 2">
    <name type="scientific">Nematostella vectensis</name>
    <name type="common">Starlet sea anemone</name>
    <dbReference type="NCBI Taxonomy" id="45351"/>
    <lineage>
        <taxon>Eukaryota</taxon>
        <taxon>Metazoa</taxon>
        <taxon>Cnidaria</taxon>
        <taxon>Anthozoa</taxon>
        <taxon>Hexacorallia</taxon>
        <taxon>Actiniaria</taxon>
        <taxon>Edwardsiidae</taxon>
        <taxon>Nematostella</taxon>
    </lineage>
</organism>
<evidence type="ECO:0000313" key="2">
    <source>
        <dbReference type="Proteomes" id="UP000001593"/>
    </source>
</evidence>
<proteinExistence type="predicted"/>
<accession>A7SWP0</accession>
<keyword evidence="2" id="KW-1185">Reference proteome</keyword>